<accession>A0AAV4A5R5</accession>
<dbReference type="EMBL" id="BLXT01003576">
    <property type="protein sequence ID" value="GFO02202.1"/>
    <property type="molecule type" value="Genomic_DNA"/>
</dbReference>
<protein>
    <submittedName>
        <fullName evidence="1">Uncharacterized protein</fullName>
    </submittedName>
</protein>
<dbReference type="Proteomes" id="UP000735302">
    <property type="component" value="Unassembled WGS sequence"/>
</dbReference>
<sequence>MKMILSTQLKLDACALAEVNPSTQPSTNELAILNFGHRAPPYHNEGLARIKGPGPQPRTHADWSWTLARLSSSAHSAEATLQKTTQ</sequence>
<proteinExistence type="predicted"/>
<reference evidence="1 2" key="1">
    <citation type="journal article" date="2021" name="Elife">
        <title>Chloroplast acquisition without the gene transfer in kleptoplastic sea slugs, Plakobranchus ocellatus.</title>
        <authorList>
            <person name="Maeda T."/>
            <person name="Takahashi S."/>
            <person name="Yoshida T."/>
            <person name="Shimamura S."/>
            <person name="Takaki Y."/>
            <person name="Nagai Y."/>
            <person name="Toyoda A."/>
            <person name="Suzuki Y."/>
            <person name="Arimoto A."/>
            <person name="Ishii H."/>
            <person name="Satoh N."/>
            <person name="Nishiyama T."/>
            <person name="Hasebe M."/>
            <person name="Maruyama T."/>
            <person name="Minagawa J."/>
            <person name="Obokata J."/>
            <person name="Shigenobu S."/>
        </authorList>
    </citation>
    <scope>NUCLEOTIDE SEQUENCE [LARGE SCALE GENOMIC DNA]</scope>
</reference>
<gene>
    <name evidence="1" type="ORF">PoB_002870700</name>
</gene>
<evidence type="ECO:0000313" key="2">
    <source>
        <dbReference type="Proteomes" id="UP000735302"/>
    </source>
</evidence>
<dbReference type="AlphaFoldDB" id="A0AAV4A5R5"/>
<evidence type="ECO:0000313" key="1">
    <source>
        <dbReference type="EMBL" id="GFO02202.1"/>
    </source>
</evidence>
<name>A0AAV4A5R5_9GAST</name>
<comment type="caution">
    <text evidence="1">The sequence shown here is derived from an EMBL/GenBank/DDBJ whole genome shotgun (WGS) entry which is preliminary data.</text>
</comment>
<organism evidence="1 2">
    <name type="scientific">Plakobranchus ocellatus</name>
    <dbReference type="NCBI Taxonomy" id="259542"/>
    <lineage>
        <taxon>Eukaryota</taxon>
        <taxon>Metazoa</taxon>
        <taxon>Spiralia</taxon>
        <taxon>Lophotrochozoa</taxon>
        <taxon>Mollusca</taxon>
        <taxon>Gastropoda</taxon>
        <taxon>Heterobranchia</taxon>
        <taxon>Euthyneura</taxon>
        <taxon>Panpulmonata</taxon>
        <taxon>Sacoglossa</taxon>
        <taxon>Placobranchoidea</taxon>
        <taxon>Plakobranchidae</taxon>
        <taxon>Plakobranchus</taxon>
    </lineage>
</organism>
<keyword evidence="2" id="KW-1185">Reference proteome</keyword>